<keyword evidence="1" id="KW-0646">Protease inhibitor</keyword>
<reference evidence="6" key="1">
    <citation type="submission" date="2025-08" db="UniProtKB">
        <authorList>
            <consortium name="RefSeq"/>
        </authorList>
    </citation>
    <scope>IDENTIFICATION</scope>
    <source>
        <strain evidence="6">Nigerian</strain>
        <tissue evidence="6">Liver and blood</tissue>
    </source>
</reference>
<feature type="domain" description="TIL" evidence="4">
    <location>
        <begin position="30"/>
        <end position="86"/>
    </location>
</feature>
<organism evidence="5 6">
    <name type="scientific">Xenopus tropicalis</name>
    <name type="common">Western clawed frog</name>
    <name type="synonym">Silurana tropicalis</name>
    <dbReference type="NCBI Taxonomy" id="8364"/>
    <lineage>
        <taxon>Eukaryota</taxon>
        <taxon>Metazoa</taxon>
        <taxon>Chordata</taxon>
        <taxon>Craniata</taxon>
        <taxon>Vertebrata</taxon>
        <taxon>Euteleostomi</taxon>
        <taxon>Amphibia</taxon>
        <taxon>Batrachia</taxon>
        <taxon>Anura</taxon>
        <taxon>Pipoidea</taxon>
        <taxon>Pipidae</taxon>
        <taxon>Xenopodinae</taxon>
        <taxon>Xenopus</taxon>
        <taxon>Silurana</taxon>
    </lineage>
</organism>
<keyword evidence="3" id="KW-0732">Signal</keyword>
<evidence type="ECO:0000313" key="7">
    <source>
        <dbReference type="Xenbase" id="XB-GENE-29098831"/>
    </source>
</evidence>
<dbReference type="AGR" id="Xenbase:XB-GENE-29098831"/>
<evidence type="ECO:0000313" key="6">
    <source>
        <dbReference type="RefSeq" id="XP_031762537.1"/>
    </source>
</evidence>
<dbReference type="PANTHER" id="PTHR23259:SF70">
    <property type="entry name" value="ACCESSORY GLAND PROTEIN ACP62F-RELATED"/>
    <property type="match status" value="1"/>
</dbReference>
<evidence type="ECO:0000256" key="2">
    <source>
        <dbReference type="ARBA" id="ARBA00023157"/>
    </source>
</evidence>
<feature type="signal peptide" evidence="3">
    <location>
        <begin position="1"/>
        <end position="22"/>
    </location>
</feature>
<dbReference type="GO" id="GO:0030414">
    <property type="term" value="F:peptidase inhibitor activity"/>
    <property type="evidence" value="ECO:0007669"/>
    <property type="project" value="UniProtKB-KW"/>
</dbReference>
<dbReference type="InterPro" id="IPR051368">
    <property type="entry name" value="SerProtInhib-TIL_Domain"/>
</dbReference>
<dbReference type="FunFam" id="2.10.25.10:FF:000055">
    <property type="entry name" value="alpha-tectorin isoform X1"/>
    <property type="match status" value="1"/>
</dbReference>
<evidence type="ECO:0000313" key="5">
    <source>
        <dbReference type="Proteomes" id="UP000008143"/>
    </source>
</evidence>
<dbReference type="SUPFAM" id="SSF57567">
    <property type="entry name" value="Serine protease inhibitors"/>
    <property type="match status" value="2"/>
</dbReference>
<evidence type="ECO:0000256" key="1">
    <source>
        <dbReference type="ARBA" id="ARBA00022690"/>
    </source>
</evidence>
<evidence type="ECO:0000259" key="4">
    <source>
        <dbReference type="Pfam" id="PF01826"/>
    </source>
</evidence>
<dbReference type="AlphaFoldDB" id="A0A8J1JXB0"/>
<keyword evidence="5" id="KW-1185">Reference proteome</keyword>
<dbReference type="GeneID" id="116412444"/>
<keyword evidence="2" id="KW-1015">Disulfide bond</keyword>
<sequence length="154" mass="16852">MKNFGAVGLVIIFAAPLLLLNADEFDETECPPHMHYSKCGSSCPLTCENFNSGTSCGNDCTEGCFCNKGYILHPDIPMLCVEEQQCPICAGGKCTCEHENRDFNGCGSRCPINCQNRNNFAPCANECVDGCFCKEGYFSNRRGDCIPEDDCDVE</sequence>
<feature type="domain" description="TIL" evidence="4">
    <location>
        <begin position="98"/>
        <end position="151"/>
    </location>
</feature>
<proteinExistence type="predicted"/>
<accession>A0A8J1JXB0</accession>
<dbReference type="PANTHER" id="PTHR23259">
    <property type="entry name" value="RIDDLE"/>
    <property type="match status" value="1"/>
</dbReference>
<dbReference type="Gene3D" id="2.10.25.10">
    <property type="entry name" value="Laminin"/>
    <property type="match status" value="2"/>
</dbReference>
<name>A0A8J1JXB0_XENTR</name>
<dbReference type="InterPro" id="IPR002919">
    <property type="entry name" value="TIL_dom"/>
</dbReference>
<gene>
    <name evidence="6 7" type="primary">LOC116412444</name>
</gene>
<dbReference type="RefSeq" id="XP_031762537.1">
    <property type="nucleotide sequence ID" value="XM_031906677.1"/>
</dbReference>
<protein>
    <submittedName>
        <fullName evidence="6">Cysteine-rich venom protein 6-like</fullName>
    </submittedName>
</protein>
<dbReference type="CDD" id="cd19941">
    <property type="entry name" value="TIL"/>
    <property type="match status" value="2"/>
</dbReference>
<dbReference type="Pfam" id="PF01826">
    <property type="entry name" value="TIL"/>
    <property type="match status" value="2"/>
</dbReference>
<evidence type="ECO:0000256" key="3">
    <source>
        <dbReference type="SAM" id="SignalP"/>
    </source>
</evidence>
<dbReference type="OMA" id="SGCIRRQ"/>
<dbReference type="KEGG" id="xtr:116412444"/>
<feature type="chain" id="PRO_5035150057" evidence="3">
    <location>
        <begin position="23"/>
        <end position="154"/>
    </location>
</feature>
<dbReference type="OrthoDB" id="6236007at2759"/>
<dbReference type="InterPro" id="IPR036084">
    <property type="entry name" value="Ser_inhib-like_sf"/>
</dbReference>
<dbReference type="Proteomes" id="UP000008143">
    <property type="component" value="Chromosome 7"/>
</dbReference>
<dbReference type="Xenbase" id="XB-GENE-29098831">
    <property type="gene designation" value="LOC116412444"/>
</dbReference>